<dbReference type="EMBL" id="JAIWYP010000001">
    <property type="protein sequence ID" value="KAH3892756.1"/>
    <property type="molecule type" value="Genomic_DNA"/>
</dbReference>
<dbReference type="AlphaFoldDB" id="A0A9D4S5W4"/>
<protein>
    <submittedName>
        <fullName evidence="1">Uncharacterized protein</fullName>
    </submittedName>
</protein>
<proteinExistence type="predicted"/>
<reference evidence="1" key="2">
    <citation type="submission" date="2020-11" db="EMBL/GenBank/DDBJ databases">
        <authorList>
            <person name="McCartney M.A."/>
            <person name="Auch B."/>
            <person name="Kono T."/>
            <person name="Mallez S."/>
            <person name="Becker A."/>
            <person name="Gohl D.M."/>
            <person name="Silverstein K.A.T."/>
            <person name="Koren S."/>
            <person name="Bechman K.B."/>
            <person name="Herman A."/>
            <person name="Abrahante J.E."/>
            <person name="Garbe J."/>
        </authorList>
    </citation>
    <scope>NUCLEOTIDE SEQUENCE</scope>
    <source>
        <strain evidence="1">Duluth1</strain>
        <tissue evidence="1">Whole animal</tissue>
    </source>
</reference>
<name>A0A9D4S5W4_DREPO</name>
<dbReference type="Proteomes" id="UP000828390">
    <property type="component" value="Unassembled WGS sequence"/>
</dbReference>
<comment type="caution">
    <text evidence="1">The sequence shown here is derived from an EMBL/GenBank/DDBJ whole genome shotgun (WGS) entry which is preliminary data.</text>
</comment>
<sequence>MSHLAQSVWRHVLAVGLGPAYMERKDLWDYVRKLLVLSFVPSTQIALCSGTLRNVQTQNL</sequence>
<accession>A0A9D4S5W4</accession>
<reference evidence="1" key="1">
    <citation type="journal article" date="2019" name="bioRxiv">
        <title>The Genome of the Zebra Mussel, Dreissena polymorpha: A Resource for Invasive Species Research.</title>
        <authorList>
            <person name="McCartney M.A."/>
            <person name="Auch B."/>
            <person name="Kono T."/>
            <person name="Mallez S."/>
            <person name="Zhang Y."/>
            <person name="Obille A."/>
            <person name="Becker A."/>
            <person name="Abrahante J.E."/>
            <person name="Garbe J."/>
            <person name="Badalamenti J.P."/>
            <person name="Herman A."/>
            <person name="Mangelson H."/>
            <person name="Liachko I."/>
            <person name="Sullivan S."/>
            <person name="Sone E.D."/>
            <person name="Koren S."/>
            <person name="Silverstein K.A.T."/>
            <person name="Beckman K.B."/>
            <person name="Gohl D.M."/>
        </authorList>
    </citation>
    <scope>NUCLEOTIDE SEQUENCE</scope>
    <source>
        <strain evidence="1">Duluth1</strain>
        <tissue evidence="1">Whole animal</tissue>
    </source>
</reference>
<evidence type="ECO:0000313" key="1">
    <source>
        <dbReference type="EMBL" id="KAH3892756.1"/>
    </source>
</evidence>
<keyword evidence="2" id="KW-1185">Reference proteome</keyword>
<organism evidence="1 2">
    <name type="scientific">Dreissena polymorpha</name>
    <name type="common">Zebra mussel</name>
    <name type="synonym">Mytilus polymorpha</name>
    <dbReference type="NCBI Taxonomy" id="45954"/>
    <lineage>
        <taxon>Eukaryota</taxon>
        <taxon>Metazoa</taxon>
        <taxon>Spiralia</taxon>
        <taxon>Lophotrochozoa</taxon>
        <taxon>Mollusca</taxon>
        <taxon>Bivalvia</taxon>
        <taxon>Autobranchia</taxon>
        <taxon>Heteroconchia</taxon>
        <taxon>Euheterodonta</taxon>
        <taxon>Imparidentia</taxon>
        <taxon>Neoheterodontei</taxon>
        <taxon>Myida</taxon>
        <taxon>Dreissenoidea</taxon>
        <taxon>Dreissenidae</taxon>
        <taxon>Dreissena</taxon>
    </lineage>
</organism>
<gene>
    <name evidence="1" type="ORF">DPMN_016884</name>
</gene>
<evidence type="ECO:0000313" key="2">
    <source>
        <dbReference type="Proteomes" id="UP000828390"/>
    </source>
</evidence>